<dbReference type="SUPFAM" id="SSF52096">
    <property type="entry name" value="ClpP/crotonase"/>
    <property type="match status" value="1"/>
</dbReference>
<dbReference type="Gene3D" id="3.90.226.10">
    <property type="entry name" value="2-enoyl-CoA Hydratase, Chain A, domain 1"/>
    <property type="match status" value="1"/>
</dbReference>
<dbReference type="RefSeq" id="WP_172317379.1">
    <property type="nucleotide sequence ID" value="NZ_WOEY01000152.1"/>
</dbReference>
<evidence type="ECO:0008006" key="4">
    <source>
        <dbReference type="Google" id="ProtNLM"/>
    </source>
</evidence>
<dbReference type="InterPro" id="IPR051683">
    <property type="entry name" value="Enoyl-CoA_Hydratase/Isomerase"/>
</dbReference>
<evidence type="ECO:0000313" key="2">
    <source>
        <dbReference type="EMBL" id="NPT47001.1"/>
    </source>
</evidence>
<dbReference type="EMBL" id="WOEY01000152">
    <property type="protein sequence ID" value="NPT47001.1"/>
    <property type="molecule type" value="Genomic_DNA"/>
</dbReference>
<proteinExistence type="inferred from homology"/>
<keyword evidence="3" id="KW-1185">Reference proteome</keyword>
<evidence type="ECO:0000256" key="1">
    <source>
        <dbReference type="ARBA" id="ARBA00005254"/>
    </source>
</evidence>
<organism evidence="2 3">
    <name type="scientific">Paraburkholderia solitsugae</name>
    <dbReference type="NCBI Taxonomy" id="2675748"/>
    <lineage>
        <taxon>Bacteria</taxon>
        <taxon>Pseudomonadati</taxon>
        <taxon>Pseudomonadota</taxon>
        <taxon>Betaproteobacteria</taxon>
        <taxon>Burkholderiales</taxon>
        <taxon>Burkholderiaceae</taxon>
        <taxon>Paraburkholderia</taxon>
    </lineage>
</organism>
<gene>
    <name evidence="2" type="ORF">GNZ12_38035</name>
</gene>
<comment type="similarity">
    <text evidence="1">Belongs to the enoyl-CoA hydratase/isomerase family.</text>
</comment>
<dbReference type="InterPro" id="IPR029045">
    <property type="entry name" value="ClpP/crotonase-like_dom_sf"/>
</dbReference>
<name>A0ABX2C1T7_9BURK</name>
<accession>A0ABX2C1T7</accession>
<evidence type="ECO:0000313" key="3">
    <source>
        <dbReference type="Proteomes" id="UP000652198"/>
    </source>
</evidence>
<dbReference type="Pfam" id="PF00378">
    <property type="entry name" value="ECH_1"/>
    <property type="match status" value="1"/>
</dbReference>
<sequence>MSEESANSGLIYELDGRVATITLDAPQRGNALSIPMMHAFRAALRAAQQEPDVALIVLRASGKHFCTGADLKWAGALAEGNEAQWREGNEALVAVLLEFYGLSKPVVARVHGTVLGGAVAVLCLCDDVIAVGEVNWRLPELKLGIVPSAIVPALRQVANRSVLRRLLYDERPWNSMDARGFGIVTEVASQETLDLLVQARIDAWLALPSASFAATKSWMRELDADDFRKALERGRAHAASL</sequence>
<reference evidence="2 3" key="1">
    <citation type="submission" date="2019-11" db="EMBL/GenBank/DDBJ databases">
        <title>Metabolism of dissolved organic matter in forest soils.</title>
        <authorList>
            <person name="Cyle K.T."/>
            <person name="Wilhelm R.C."/>
            <person name="Martinez C.E."/>
        </authorList>
    </citation>
    <scope>NUCLEOTIDE SEQUENCE [LARGE SCALE GENOMIC DNA]</scope>
    <source>
        <strain evidence="2 3">1N</strain>
    </source>
</reference>
<dbReference type="CDD" id="cd06558">
    <property type="entry name" value="crotonase-like"/>
    <property type="match status" value="1"/>
</dbReference>
<comment type="caution">
    <text evidence="2">The sequence shown here is derived from an EMBL/GenBank/DDBJ whole genome shotgun (WGS) entry which is preliminary data.</text>
</comment>
<dbReference type="PANTHER" id="PTHR42964:SF1">
    <property type="entry name" value="POLYKETIDE BIOSYNTHESIS ENOYL-COA HYDRATASE PKSH-RELATED"/>
    <property type="match status" value="1"/>
</dbReference>
<dbReference type="InterPro" id="IPR001753">
    <property type="entry name" value="Enoyl-CoA_hydra/iso"/>
</dbReference>
<dbReference type="Proteomes" id="UP000652198">
    <property type="component" value="Unassembled WGS sequence"/>
</dbReference>
<protein>
    <recommendedName>
        <fullName evidence="4">Methylglutaconyl-CoA hydratase</fullName>
    </recommendedName>
</protein>
<dbReference type="PANTHER" id="PTHR42964">
    <property type="entry name" value="ENOYL-COA HYDRATASE"/>
    <property type="match status" value="1"/>
</dbReference>